<evidence type="ECO:0000313" key="2">
    <source>
        <dbReference type="Proteomes" id="UP000053789"/>
    </source>
</evidence>
<dbReference type="OrthoDB" id="4360450at2759"/>
<name>A0A0D2HFC2_CLAB1</name>
<reference evidence="1" key="1">
    <citation type="submission" date="2015-01" db="EMBL/GenBank/DDBJ databases">
        <title>The Genome Sequence of Cladophialophora bantiana CBS 173.52.</title>
        <authorList>
            <consortium name="The Broad Institute Genomics Platform"/>
            <person name="Cuomo C."/>
            <person name="de Hoog S."/>
            <person name="Gorbushina A."/>
            <person name="Stielow B."/>
            <person name="Teixiera M."/>
            <person name="Abouelleil A."/>
            <person name="Chapman S.B."/>
            <person name="Priest M."/>
            <person name="Young S.K."/>
            <person name="Wortman J."/>
            <person name="Nusbaum C."/>
            <person name="Birren B."/>
        </authorList>
    </citation>
    <scope>NUCLEOTIDE SEQUENCE [LARGE SCALE GENOMIC DNA]</scope>
    <source>
        <strain evidence="1">CBS 173.52</strain>
    </source>
</reference>
<dbReference type="AlphaFoldDB" id="A0A0D2HFC2"/>
<dbReference type="HOGENOM" id="CLU_1151683_0_0_1"/>
<sequence>MHPFAGKWSEVQVADAKVVIKYQELPDRLLWDTNKVQEYVVSGVTESCMRQKLQAFLWHHSLRLLIRQTHIPESHGDLERQHSCFSICKDIVAAIASYIQCFVCTRPIGYLLTCSLVDCVFHLKQEQIKPSTFAEQVDVQELFKDIKRLLEILALSVGCAQRALNALRCVLVMSSDWDFGVEMNETSNVSESLRSGGHDAFIGRNQGFPAVYSETGITETLDFLGLLPTKDLLTTFDSDKL</sequence>
<proteinExistence type="predicted"/>
<dbReference type="Proteomes" id="UP000053789">
    <property type="component" value="Unassembled WGS sequence"/>
</dbReference>
<dbReference type="RefSeq" id="XP_016618602.1">
    <property type="nucleotide sequence ID" value="XM_016765633.1"/>
</dbReference>
<dbReference type="GeneID" id="27700831"/>
<organism evidence="1 2">
    <name type="scientific">Cladophialophora bantiana (strain ATCC 10958 / CBS 173.52 / CDC B-1940 / NIH 8579)</name>
    <name type="common">Xylohypha bantiana</name>
    <dbReference type="NCBI Taxonomy" id="1442370"/>
    <lineage>
        <taxon>Eukaryota</taxon>
        <taxon>Fungi</taxon>
        <taxon>Dikarya</taxon>
        <taxon>Ascomycota</taxon>
        <taxon>Pezizomycotina</taxon>
        <taxon>Eurotiomycetes</taxon>
        <taxon>Chaetothyriomycetidae</taxon>
        <taxon>Chaetothyriales</taxon>
        <taxon>Herpotrichiellaceae</taxon>
        <taxon>Cladophialophora</taxon>
    </lineage>
</organism>
<gene>
    <name evidence="1" type="ORF">Z519_07903</name>
</gene>
<dbReference type="VEuPathDB" id="FungiDB:Z519_07903"/>
<accession>A0A0D2HFC2</accession>
<keyword evidence="2" id="KW-1185">Reference proteome</keyword>
<dbReference type="EMBL" id="KN846990">
    <property type="protein sequence ID" value="KIW91933.1"/>
    <property type="molecule type" value="Genomic_DNA"/>
</dbReference>
<evidence type="ECO:0000313" key="1">
    <source>
        <dbReference type="EMBL" id="KIW91933.1"/>
    </source>
</evidence>
<protein>
    <submittedName>
        <fullName evidence="1">Uncharacterized protein</fullName>
    </submittedName>
</protein>